<protein>
    <submittedName>
        <fullName evidence="2">Uncharacterized protein LOC109128731</fullName>
    </submittedName>
</protein>
<dbReference type="PANTHER" id="PTHR15503:SF45">
    <property type="entry name" value="RNA-DIRECTED DNA POLYMERASE HOMOLOG"/>
    <property type="match status" value="1"/>
</dbReference>
<name>A0ABM1QWJ5_CAMSA</name>
<reference evidence="2" key="2">
    <citation type="submission" date="2025-08" db="UniProtKB">
        <authorList>
            <consortium name="RefSeq"/>
        </authorList>
    </citation>
    <scope>IDENTIFICATION</scope>
    <source>
        <tissue evidence="2">Leaf</tissue>
    </source>
</reference>
<gene>
    <name evidence="2" type="primary">LOC109128731</name>
</gene>
<dbReference type="CDD" id="cd00303">
    <property type="entry name" value="retropepsin_like"/>
    <property type="match status" value="1"/>
</dbReference>
<dbReference type="GeneID" id="109128731"/>
<dbReference type="PANTHER" id="PTHR15503">
    <property type="entry name" value="LDOC1 RELATED"/>
    <property type="match status" value="1"/>
</dbReference>
<dbReference type="RefSeq" id="XP_019091133.1">
    <property type="nucleotide sequence ID" value="XM_019235588.1"/>
</dbReference>
<dbReference type="Proteomes" id="UP000694864">
    <property type="component" value="Chromosome 14"/>
</dbReference>
<dbReference type="Pfam" id="PF08284">
    <property type="entry name" value="RVP_2"/>
    <property type="match status" value="1"/>
</dbReference>
<dbReference type="PROSITE" id="PS00141">
    <property type="entry name" value="ASP_PROTEASE"/>
    <property type="match status" value="1"/>
</dbReference>
<dbReference type="InterPro" id="IPR001969">
    <property type="entry name" value="Aspartic_peptidase_AS"/>
</dbReference>
<dbReference type="InterPro" id="IPR021109">
    <property type="entry name" value="Peptidase_aspartic_dom_sf"/>
</dbReference>
<accession>A0ABM1QWJ5</accession>
<evidence type="ECO:0000313" key="2">
    <source>
        <dbReference type="RefSeq" id="XP_019091133.1"/>
    </source>
</evidence>
<proteinExistence type="predicted"/>
<dbReference type="SUPFAM" id="SSF50630">
    <property type="entry name" value="Acid proteases"/>
    <property type="match status" value="1"/>
</dbReference>
<sequence>MVSLEKASKRSQASFADIHSCTIVNRSIDKPNAQPPNRASLAITVKEPPTKKQATATNVYALGLEPAQPSGPQKGPITGTLLVGGSPTHVLFDSGATHNFVATEVVDQFKKGFGEEEVNVVVHTAENQPPLIAQRMLKRGSVFVSDVNLPANLLVMPMERFEVILGMDWLSGYEAFLDCSKSRVVMERRGQTPLVFHGISPSKWAYFASALRVGNSIDEKSVYLVTLTAVGGDDMKYLKVKEINTVREYEAVIRPLEGLPPQRSHPFTINQEPGDTPIAKAPYRMAPAELAELKT</sequence>
<evidence type="ECO:0000313" key="1">
    <source>
        <dbReference type="Proteomes" id="UP000694864"/>
    </source>
</evidence>
<dbReference type="Gene3D" id="2.40.70.10">
    <property type="entry name" value="Acid Proteases"/>
    <property type="match status" value="1"/>
</dbReference>
<keyword evidence="1" id="KW-1185">Reference proteome</keyword>
<dbReference type="InterPro" id="IPR032567">
    <property type="entry name" value="RTL1-rel"/>
</dbReference>
<organism evidence="1 2">
    <name type="scientific">Camelina sativa</name>
    <name type="common">False flax</name>
    <name type="synonym">Myagrum sativum</name>
    <dbReference type="NCBI Taxonomy" id="90675"/>
    <lineage>
        <taxon>Eukaryota</taxon>
        <taxon>Viridiplantae</taxon>
        <taxon>Streptophyta</taxon>
        <taxon>Embryophyta</taxon>
        <taxon>Tracheophyta</taxon>
        <taxon>Spermatophyta</taxon>
        <taxon>Magnoliopsida</taxon>
        <taxon>eudicotyledons</taxon>
        <taxon>Gunneridae</taxon>
        <taxon>Pentapetalae</taxon>
        <taxon>rosids</taxon>
        <taxon>malvids</taxon>
        <taxon>Brassicales</taxon>
        <taxon>Brassicaceae</taxon>
        <taxon>Camelineae</taxon>
        <taxon>Camelina</taxon>
    </lineage>
</organism>
<reference evidence="1" key="1">
    <citation type="journal article" date="2014" name="Nat. Commun.">
        <title>The emerging biofuel crop Camelina sativa retains a highly undifferentiated hexaploid genome structure.</title>
        <authorList>
            <person name="Kagale S."/>
            <person name="Koh C."/>
            <person name="Nixon J."/>
            <person name="Bollina V."/>
            <person name="Clarke W.E."/>
            <person name="Tuteja R."/>
            <person name="Spillane C."/>
            <person name="Robinson S.J."/>
            <person name="Links M.G."/>
            <person name="Clarke C."/>
            <person name="Higgins E.E."/>
            <person name="Huebert T."/>
            <person name="Sharpe A.G."/>
            <person name="Parkin I.A."/>
        </authorList>
    </citation>
    <scope>NUCLEOTIDE SEQUENCE [LARGE SCALE GENOMIC DNA]</scope>
    <source>
        <strain evidence="1">cv. DH55</strain>
    </source>
</reference>